<keyword evidence="2" id="KW-1185">Reference proteome</keyword>
<dbReference type="AlphaFoldDB" id="A0A8T0PZ74"/>
<accession>A0A8T0PZ74</accession>
<name>A0A8T0PZ74_PANVG</name>
<protein>
    <submittedName>
        <fullName evidence="1">Uncharacterized protein</fullName>
    </submittedName>
</protein>
<organism evidence="1 2">
    <name type="scientific">Panicum virgatum</name>
    <name type="common">Blackwell switchgrass</name>
    <dbReference type="NCBI Taxonomy" id="38727"/>
    <lineage>
        <taxon>Eukaryota</taxon>
        <taxon>Viridiplantae</taxon>
        <taxon>Streptophyta</taxon>
        <taxon>Embryophyta</taxon>
        <taxon>Tracheophyta</taxon>
        <taxon>Spermatophyta</taxon>
        <taxon>Magnoliopsida</taxon>
        <taxon>Liliopsida</taxon>
        <taxon>Poales</taxon>
        <taxon>Poaceae</taxon>
        <taxon>PACMAD clade</taxon>
        <taxon>Panicoideae</taxon>
        <taxon>Panicodae</taxon>
        <taxon>Paniceae</taxon>
        <taxon>Panicinae</taxon>
        <taxon>Panicum</taxon>
        <taxon>Panicum sect. Hiantes</taxon>
    </lineage>
</organism>
<proteinExistence type="predicted"/>
<comment type="caution">
    <text evidence="1">The sequence shown here is derived from an EMBL/GenBank/DDBJ whole genome shotgun (WGS) entry which is preliminary data.</text>
</comment>
<reference evidence="1" key="1">
    <citation type="submission" date="2020-05" db="EMBL/GenBank/DDBJ databases">
        <title>WGS assembly of Panicum virgatum.</title>
        <authorList>
            <person name="Lovell J.T."/>
            <person name="Jenkins J."/>
            <person name="Shu S."/>
            <person name="Juenger T.E."/>
            <person name="Schmutz J."/>
        </authorList>
    </citation>
    <scope>NUCLEOTIDE SEQUENCE</scope>
    <source>
        <strain evidence="1">AP13</strain>
    </source>
</reference>
<gene>
    <name evidence="1" type="ORF">PVAP13_7NG118334</name>
</gene>
<sequence>MHDIRRTSEFGWYISVRDARLLVSLEKVYSNSRETHMEVSSHACSTAAAGGSKDQQLLVSLQGQPGPAIYADITLDHQQQATEGDGDAPGIMQMWPCPDAPHLSPESCYIHIQDQMMGTKSPRGREEASTIDVPEIVSRAAKILHVHDSLFITSIPSATSYLGSE</sequence>
<evidence type="ECO:0000313" key="2">
    <source>
        <dbReference type="Proteomes" id="UP000823388"/>
    </source>
</evidence>
<evidence type="ECO:0000313" key="1">
    <source>
        <dbReference type="EMBL" id="KAG2565662.1"/>
    </source>
</evidence>
<dbReference type="EMBL" id="CM029050">
    <property type="protein sequence ID" value="KAG2565662.1"/>
    <property type="molecule type" value="Genomic_DNA"/>
</dbReference>
<dbReference type="Proteomes" id="UP000823388">
    <property type="component" value="Chromosome 7N"/>
</dbReference>